<organism evidence="10">
    <name type="scientific">Amblyomma sculptum</name>
    <name type="common">Tick</name>
    <dbReference type="NCBI Taxonomy" id="1581419"/>
    <lineage>
        <taxon>Eukaryota</taxon>
        <taxon>Metazoa</taxon>
        <taxon>Ecdysozoa</taxon>
        <taxon>Arthropoda</taxon>
        <taxon>Chelicerata</taxon>
        <taxon>Arachnida</taxon>
        <taxon>Acari</taxon>
        <taxon>Parasitiformes</taxon>
        <taxon>Ixodida</taxon>
        <taxon>Ixodoidea</taxon>
        <taxon>Ixodidae</taxon>
        <taxon>Amblyomminae</taxon>
        <taxon>Amblyomma</taxon>
    </lineage>
</organism>
<dbReference type="CDD" id="cd12934">
    <property type="entry name" value="LEM"/>
    <property type="match status" value="1"/>
</dbReference>
<name>A0A1E1XRG7_AMBSC</name>
<dbReference type="GO" id="GO:0006998">
    <property type="term" value="P:nuclear envelope organization"/>
    <property type="evidence" value="ECO:0007669"/>
    <property type="project" value="TreeGrafter"/>
</dbReference>
<keyword evidence="5 8" id="KW-0472">Membrane</keyword>
<dbReference type="InterPro" id="IPR012677">
    <property type="entry name" value="Nucleotide-bd_a/b_plait_sf"/>
</dbReference>
<dbReference type="InterPro" id="IPR034394">
    <property type="entry name" value="Man1_RRM"/>
</dbReference>
<feature type="domain" description="LEM" evidence="9">
    <location>
        <begin position="5"/>
        <end position="49"/>
    </location>
</feature>
<dbReference type="InterPro" id="IPR041885">
    <property type="entry name" value="MAN1_winged_helix_dom"/>
</dbReference>
<dbReference type="SUPFAM" id="SSF54928">
    <property type="entry name" value="RNA-binding domain, RBD"/>
    <property type="match status" value="1"/>
</dbReference>
<dbReference type="PANTHER" id="PTHR13428">
    <property type="entry name" value="INNER NUCLEAR MEMBRANE PROTEIN MAN1 LEM DOMAIN CONTAINING PROTEIN"/>
    <property type="match status" value="1"/>
</dbReference>
<dbReference type="InterPro" id="IPR018996">
    <property type="entry name" value="Man1/Src1-like_C"/>
</dbReference>
<reference evidence="10" key="1">
    <citation type="submission" date="2016-09" db="EMBL/GenBank/DDBJ databases">
        <authorList>
            <person name="Capua I."/>
            <person name="De Benedictis P."/>
            <person name="Joannis T."/>
            <person name="Lombin L.H."/>
            <person name="Cattoli G."/>
        </authorList>
    </citation>
    <scope>NUCLEOTIDE SEQUENCE</scope>
</reference>
<evidence type="ECO:0000259" key="9">
    <source>
        <dbReference type="PROSITE" id="PS50954"/>
    </source>
</evidence>
<sequence length="674" mass="75377">MASRRRTPLDLDDDSLRAALARYDENVGPITDTTRATYQRRLSQLQNGAQSSARRSSPAVSDGSANLATLSSDDSDAGSSNQRNTRRRSAAAAAPVRRRANAATNSERARRSMPASPLTRPSLRSRTVHTSTFADEFSDTDSDGALPSRSHHFQTSQASPLSQYSRAPYQPPQTPHNSSSFLVHKFDDTSRGNGYTALAEPKPRYQWVSFVLLLAAACFFVFLGAAYLGVRYPSHIGHLPSDASAQDRPRADAPFNVTLCENSREDTTHTAWRAFGDGLQKPCIKEADVPVALELAGRTQKLLGRIAGDYECGNVPYRSLTSASCLEFLRASSPSPIDESTFRNSLLLLFENPAWGVKLLDPDKQPLATYQQSDPVASLEANQAVKSFWCCLRLAMHSFFYQILMAAFVLVLFVVLYLGAVWYKARRDRWHLQVYNLAEKITAVLKEHAEQPDCREPFLAQVHVRDMLISPSQRKALSSLWQSAVAFLERNESRLRTERQQIEGESYLVWRWLGTASPPRAKVWQGKAFESQSSVSGAPLGLSCVPAPCLKIRHMFDPDVEYEDDWPKQIENAILEKCEGNTGIVHLHVDTSSREGCVYMKCANLDSAGQAYRALHGSWFDGNLITVKYLRLERYHDRFPEAKFRYAPLRPSNSLRLSINSSSPHHYPPEEDTL</sequence>
<dbReference type="Pfam" id="PF03020">
    <property type="entry name" value="LEM"/>
    <property type="match status" value="1"/>
</dbReference>
<dbReference type="GO" id="GO:0005637">
    <property type="term" value="C:nuclear inner membrane"/>
    <property type="evidence" value="ECO:0007669"/>
    <property type="project" value="UniProtKB-SubCell"/>
</dbReference>
<feature type="compositionally biased region" description="Polar residues" evidence="7">
    <location>
        <begin position="44"/>
        <end position="72"/>
    </location>
</feature>
<dbReference type="SUPFAM" id="SSF63451">
    <property type="entry name" value="LEM domain"/>
    <property type="match status" value="1"/>
</dbReference>
<dbReference type="SMART" id="SM00540">
    <property type="entry name" value="LEM"/>
    <property type="match status" value="1"/>
</dbReference>
<proteinExistence type="evidence at transcript level"/>
<dbReference type="PANTHER" id="PTHR13428:SF12">
    <property type="entry name" value="INNER NUCLEAR MEMBRANE PROTEIN MAN1"/>
    <property type="match status" value="1"/>
</dbReference>
<feature type="transmembrane region" description="Helical" evidence="8">
    <location>
        <begin position="399"/>
        <end position="423"/>
    </location>
</feature>
<evidence type="ECO:0000256" key="1">
    <source>
        <dbReference type="ARBA" id="ARBA00004473"/>
    </source>
</evidence>
<protein>
    <submittedName>
        <fullName evidence="10">Putative transcriptional coactivator caper rrm superfamily protein</fullName>
    </submittedName>
</protein>
<dbReference type="CDD" id="cd12286">
    <property type="entry name" value="RRM_Man1"/>
    <property type="match status" value="1"/>
</dbReference>
<feature type="transmembrane region" description="Helical" evidence="8">
    <location>
        <begin position="207"/>
        <end position="230"/>
    </location>
</feature>
<keyword evidence="2" id="KW-0597">Phosphoprotein</keyword>
<evidence type="ECO:0000256" key="4">
    <source>
        <dbReference type="ARBA" id="ARBA00022989"/>
    </source>
</evidence>
<dbReference type="GO" id="GO:0030514">
    <property type="term" value="P:negative regulation of BMP signaling pathway"/>
    <property type="evidence" value="ECO:0007669"/>
    <property type="project" value="TreeGrafter"/>
</dbReference>
<evidence type="ECO:0000256" key="5">
    <source>
        <dbReference type="ARBA" id="ARBA00023136"/>
    </source>
</evidence>
<evidence type="ECO:0000256" key="6">
    <source>
        <dbReference type="ARBA" id="ARBA00023242"/>
    </source>
</evidence>
<keyword evidence="4 8" id="KW-1133">Transmembrane helix</keyword>
<accession>A0A1E1XRG7</accession>
<dbReference type="Gene3D" id="1.10.720.40">
    <property type="match status" value="1"/>
</dbReference>
<feature type="region of interest" description="Disordered" evidence="7">
    <location>
        <begin position="44"/>
        <end position="181"/>
    </location>
</feature>
<evidence type="ECO:0000256" key="7">
    <source>
        <dbReference type="SAM" id="MobiDB-lite"/>
    </source>
</evidence>
<dbReference type="FunFam" id="3.30.70.330:FF:000176">
    <property type="entry name" value="Inner nuclear membrane protein Man1"/>
    <property type="match status" value="1"/>
</dbReference>
<comment type="subcellular location">
    <subcellularLocation>
        <location evidence="1">Nucleus inner membrane</location>
        <topology evidence="1">Multi-pass membrane protein</topology>
    </subcellularLocation>
</comment>
<reference evidence="10" key="2">
    <citation type="journal article" date="2017" name="Front. Cell. Infect. Microbiol.">
        <title>Analysis of the Salivary Gland Transcriptome of Unfed and Partially Fed Amblyomma sculptum Ticks and Descriptive Proteome of the Saliva.</title>
        <authorList>
            <person name="Esteves E."/>
            <person name="Maruyama S.R."/>
            <person name="Kawahara R."/>
            <person name="Fujita A."/>
            <person name="Martins L.A."/>
            <person name="Righi A.A."/>
            <person name="Costa F.B."/>
            <person name="Palmisano G."/>
            <person name="Labruna M.B."/>
            <person name="Sa-Nunes A."/>
            <person name="Ribeiro J.M.C."/>
            <person name="Fogaca A.C."/>
        </authorList>
    </citation>
    <scope>NUCLEOTIDE SEQUENCE</scope>
</reference>
<dbReference type="AlphaFoldDB" id="A0A1E1XRG7"/>
<evidence type="ECO:0000313" key="10">
    <source>
        <dbReference type="EMBL" id="JAU01893.1"/>
    </source>
</evidence>
<dbReference type="InterPro" id="IPR035979">
    <property type="entry name" value="RBD_domain_sf"/>
</dbReference>
<dbReference type="Gene3D" id="3.30.70.330">
    <property type="match status" value="1"/>
</dbReference>
<dbReference type="PROSITE" id="PS50954">
    <property type="entry name" value="LEM"/>
    <property type="match status" value="1"/>
</dbReference>
<evidence type="ECO:0000256" key="2">
    <source>
        <dbReference type="ARBA" id="ARBA00022553"/>
    </source>
</evidence>
<evidence type="ECO:0000256" key="8">
    <source>
        <dbReference type="SAM" id="Phobius"/>
    </source>
</evidence>
<dbReference type="Pfam" id="PF09402">
    <property type="entry name" value="MSC"/>
    <property type="match status" value="1"/>
</dbReference>
<dbReference type="InterPro" id="IPR003887">
    <property type="entry name" value="LEM_dom"/>
</dbReference>
<dbReference type="InterPro" id="IPR011015">
    <property type="entry name" value="LEM/LEM-like_dom_sf"/>
</dbReference>
<dbReference type="GO" id="GO:0031490">
    <property type="term" value="F:chromatin DNA binding"/>
    <property type="evidence" value="ECO:0007669"/>
    <property type="project" value="TreeGrafter"/>
</dbReference>
<evidence type="ECO:0000256" key="3">
    <source>
        <dbReference type="ARBA" id="ARBA00022692"/>
    </source>
</evidence>
<feature type="compositionally biased region" description="Polar residues" evidence="7">
    <location>
        <begin position="153"/>
        <end position="165"/>
    </location>
</feature>
<dbReference type="InterPro" id="IPR052277">
    <property type="entry name" value="INM_ESCRT-Associated"/>
</dbReference>
<keyword evidence="3 8" id="KW-0812">Transmembrane</keyword>
<dbReference type="EMBL" id="GFAA01001542">
    <property type="protein sequence ID" value="JAU01893.1"/>
    <property type="molecule type" value="mRNA"/>
</dbReference>
<keyword evidence="6" id="KW-0539">Nucleus</keyword>
<dbReference type="Gene3D" id="1.10.10.1180">
    <property type="entry name" value="MAN1, winged-helix domain"/>
    <property type="match status" value="1"/>
</dbReference>
<dbReference type="FunFam" id="1.10.720.40:FF:000001">
    <property type="entry name" value="LEM domain containing 2, isoform CRA_a"/>
    <property type="match status" value="1"/>
</dbReference>
<feature type="compositionally biased region" description="Polar residues" evidence="7">
    <location>
        <begin position="122"/>
        <end position="133"/>
    </location>
</feature>